<name>A0A2R8AET9_9RHOB</name>
<dbReference type="EMBL" id="OMKW01000004">
    <property type="protein sequence ID" value="SPF30560.1"/>
    <property type="molecule type" value="Genomic_DNA"/>
</dbReference>
<dbReference type="GO" id="GO:0046872">
    <property type="term" value="F:metal ion binding"/>
    <property type="evidence" value="ECO:0007669"/>
    <property type="project" value="UniProtKB-UniRule"/>
</dbReference>
<evidence type="ECO:0000256" key="8">
    <source>
        <dbReference type="RuleBase" id="RU003435"/>
    </source>
</evidence>
<dbReference type="InterPro" id="IPR024079">
    <property type="entry name" value="MetalloPept_cat_dom_sf"/>
</dbReference>
<dbReference type="Proteomes" id="UP000244932">
    <property type="component" value="Unassembled WGS sequence"/>
</dbReference>
<keyword evidence="3" id="KW-0949">S-adenosyl-L-methionine</keyword>
<keyword evidence="10" id="KW-0121">Carboxypeptidase</keyword>
<evidence type="ECO:0000313" key="10">
    <source>
        <dbReference type="EMBL" id="SPF30560.1"/>
    </source>
</evidence>
<dbReference type="PANTHER" id="PTHR43660">
    <property type="entry name" value="DIPEPTIDYL CARBOXYPEPTIDASE"/>
    <property type="match status" value="1"/>
</dbReference>
<evidence type="ECO:0000256" key="3">
    <source>
        <dbReference type="ARBA" id="ARBA00022691"/>
    </source>
</evidence>
<sequence>MTALTNPLISDWNTPFQMPPFEQIETGQFAEAFDVAINEARAGAEAVATQAAEPTFENTIEALEQSDALLDRVAGVFYNLSGTDSDSEIETLMRDLSPRLSALSSEIFQDQRLFSRVDALWSKVGELGLDQEQARVLELYHRSFVRAGAALAEADRARLAEIGQALAKLGTQFTQNLLADERDWGMALTADDLAGLPDDLKRAMSVAAGGEGYRLTLSRSIIVPFLENSTRRDLRETAWKAWTARGANGGQTDNRAIAAEILALRHEKATLLGFDDFAHFKLATEMAGTPDRVRDLLMKVWSPAKAQAERDAEQLRGLIAEAGQNHDLEGWDWRFYEEKLRAREHDFDAAALKPYFPLDSMIEASFDVARKLFNLDFRPLNVPLYHEDARAWEVVRGDTHIGVFIGDYFARPSKRSGAWCSRFRGQQKLAGDIRPIVINVCNFAKGDPSLLTFDDARTLFHEFGHALHSLLSDVTYPLISGTSVARDFVELPSQLYEHWLSERPVLESFARHHETGEPLPGDLLDKLLAAETFGQGFATVEYVASALVDLDFHTGKPPADAMDAQAATLARIGQPSAIPMRHATPNFAHVFAGDGYSAGYYSYMWSEVMDADAFEAFKETGNAFDPAMAEKLAAHIYSAGGSRPPEDLYTAFRGQMPGPEALLKGRGFADA</sequence>
<evidence type="ECO:0000256" key="1">
    <source>
        <dbReference type="ARBA" id="ARBA00006040"/>
    </source>
</evidence>
<dbReference type="Gene3D" id="1.10.1370.10">
    <property type="entry name" value="Neurolysin, domain 3"/>
    <property type="match status" value="1"/>
</dbReference>
<keyword evidence="5 8" id="KW-0378">Hydrolase</keyword>
<evidence type="ECO:0000256" key="2">
    <source>
        <dbReference type="ARBA" id="ARBA00022670"/>
    </source>
</evidence>
<dbReference type="Gene3D" id="1.20.1050.40">
    <property type="entry name" value="Endopeptidase. Chain P, domain 1"/>
    <property type="match status" value="1"/>
</dbReference>
<dbReference type="InterPro" id="IPR034005">
    <property type="entry name" value="M3A_DCP"/>
</dbReference>
<dbReference type="GO" id="GO:0008241">
    <property type="term" value="F:peptidyl-dipeptidase activity"/>
    <property type="evidence" value="ECO:0007669"/>
    <property type="project" value="UniProtKB-EC"/>
</dbReference>
<dbReference type="CDD" id="cd06456">
    <property type="entry name" value="M3A_DCP"/>
    <property type="match status" value="1"/>
</dbReference>
<dbReference type="InterPro" id="IPR045090">
    <property type="entry name" value="Pept_M3A_M3B"/>
</dbReference>
<proteinExistence type="inferred from homology"/>
<dbReference type="PANTHER" id="PTHR43660:SF1">
    <property type="entry name" value="DIPEPTIDYL CARBOXYPEPTIDASE"/>
    <property type="match status" value="1"/>
</dbReference>
<evidence type="ECO:0000256" key="6">
    <source>
        <dbReference type="ARBA" id="ARBA00022833"/>
    </source>
</evidence>
<dbReference type="PROSITE" id="PS00095">
    <property type="entry name" value="C5_MTASE_2"/>
    <property type="match status" value="1"/>
</dbReference>
<keyword evidence="2 8" id="KW-0645">Protease</keyword>
<dbReference type="Pfam" id="PF01432">
    <property type="entry name" value="Peptidase_M3"/>
    <property type="match status" value="1"/>
</dbReference>
<evidence type="ECO:0000313" key="11">
    <source>
        <dbReference type="Proteomes" id="UP000244932"/>
    </source>
</evidence>
<evidence type="ECO:0000259" key="9">
    <source>
        <dbReference type="Pfam" id="PF01432"/>
    </source>
</evidence>
<gene>
    <name evidence="10" type="primary">dcp</name>
    <name evidence="10" type="ORF">POI8812_02899</name>
</gene>
<protein>
    <submittedName>
        <fullName evidence="10">Dipeptidyl carboxypeptidase</fullName>
        <ecNumber evidence="10">3.4.15.5</ecNumber>
    </submittedName>
</protein>
<feature type="domain" description="Peptidase M3A/M3B catalytic" evidence="9">
    <location>
        <begin position="226"/>
        <end position="666"/>
    </location>
</feature>
<keyword evidence="7 8" id="KW-0482">Metalloprotease</keyword>
<dbReference type="GO" id="GO:0004180">
    <property type="term" value="F:carboxypeptidase activity"/>
    <property type="evidence" value="ECO:0007669"/>
    <property type="project" value="UniProtKB-KW"/>
</dbReference>
<dbReference type="GO" id="GO:0006508">
    <property type="term" value="P:proteolysis"/>
    <property type="evidence" value="ECO:0007669"/>
    <property type="project" value="UniProtKB-KW"/>
</dbReference>
<dbReference type="AlphaFoldDB" id="A0A2R8AET9"/>
<dbReference type="SUPFAM" id="SSF55486">
    <property type="entry name" value="Metalloproteases ('zincins'), catalytic domain"/>
    <property type="match status" value="1"/>
</dbReference>
<accession>A0A2R8AET9</accession>
<keyword evidence="6 8" id="KW-0862">Zinc</keyword>
<comment type="similarity">
    <text evidence="1 8">Belongs to the peptidase M3 family.</text>
</comment>
<evidence type="ECO:0000256" key="4">
    <source>
        <dbReference type="ARBA" id="ARBA00022723"/>
    </source>
</evidence>
<keyword evidence="11" id="KW-1185">Reference proteome</keyword>
<dbReference type="InterPro" id="IPR024080">
    <property type="entry name" value="Neurolysin/TOP_N"/>
</dbReference>
<evidence type="ECO:0000256" key="7">
    <source>
        <dbReference type="ARBA" id="ARBA00023049"/>
    </source>
</evidence>
<dbReference type="InterPro" id="IPR031303">
    <property type="entry name" value="C5_meth_CS"/>
</dbReference>
<dbReference type="GO" id="GO:0005829">
    <property type="term" value="C:cytosol"/>
    <property type="evidence" value="ECO:0007669"/>
    <property type="project" value="TreeGrafter"/>
</dbReference>
<organism evidence="10 11">
    <name type="scientific">Pontivivens insulae</name>
    <dbReference type="NCBI Taxonomy" id="1639689"/>
    <lineage>
        <taxon>Bacteria</taxon>
        <taxon>Pseudomonadati</taxon>
        <taxon>Pseudomonadota</taxon>
        <taxon>Alphaproteobacteria</taxon>
        <taxon>Rhodobacterales</taxon>
        <taxon>Paracoccaceae</taxon>
        <taxon>Pontivivens</taxon>
    </lineage>
</organism>
<dbReference type="Gene3D" id="3.40.390.10">
    <property type="entry name" value="Collagenase (Catalytic Domain)"/>
    <property type="match status" value="1"/>
</dbReference>
<dbReference type="InterPro" id="IPR001567">
    <property type="entry name" value="Pept_M3A_M3B_dom"/>
</dbReference>
<dbReference type="EC" id="3.4.15.5" evidence="10"/>
<dbReference type="InterPro" id="IPR024077">
    <property type="entry name" value="Neurolysin/TOP_dom2"/>
</dbReference>
<keyword evidence="4 8" id="KW-0479">Metal-binding</keyword>
<evidence type="ECO:0000256" key="5">
    <source>
        <dbReference type="ARBA" id="ARBA00022801"/>
    </source>
</evidence>
<reference evidence="10 11" key="1">
    <citation type="submission" date="2018-03" db="EMBL/GenBank/DDBJ databases">
        <authorList>
            <person name="Keele B.F."/>
        </authorList>
    </citation>
    <scope>NUCLEOTIDE SEQUENCE [LARGE SCALE GENOMIC DNA]</scope>
    <source>
        <strain evidence="10 11">CeCT 8812</strain>
    </source>
</reference>
<dbReference type="GO" id="GO:0004222">
    <property type="term" value="F:metalloendopeptidase activity"/>
    <property type="evidence" value="ECO:0007669"/>
    <property type="project" value="InterPro"/>
</dbReference>
<comment type="cofactor">
    <cofactor evidence="8">
        <name>Zn(2+)</name>
        <dbReference type="ChEBI" id="CHEBI:29105"/>
    </cofactor>
    <text evidence="8">Binds 1 zinc ion.</text>
</comment>